<evidence type="ECO:0000256" key="5">
    <source>
        <dbReference type="SAM" id="Coils"/>
    </source>
</evidence>
<evidence type="ECO:0000256" key="6">
    <source>
        <dbReference type="SAM" id="Phobius"/>
    </source>
</evidence>
<keyword evidence="6" id="KW-0812">Transmembrane</keyword>
<keyword evidence="5" id="KW-0175">Coiled coil</keyword>
<keyword evidence="3" id="KW-0813">Transport</keyword>
<protein>
    <submittedName>
        <fullName evidence="8">Siderophore ABC transporter substrate-binding protein</fullName>
    </submittedName>
</protein>
<dbReference type="GO" id="GO:1901678">
    <property type="term" value="P:iron coordination entity transport"/>
    <property type="evidence" value="ECO:0007669"/>
    <property type="project" value="UniProtKB-ARBA"/>
</dbReference>
<keyword evidence="9" id="KW-1185">Reference proteome</keyword>
<feature type="transmembrane region" description="Helical" evidence="6">
    <location>
        <begin position="6"/>
        <end position="23"/>
    </location>
</feature>
<proteinExistence type="inferred from homology"/>
<dbReference type="GO" id="GO:0030288">
    <property type="term" value="C:outer membrane-bounded periplasmic space"/>
    <property type="evidence" value="ECO:0007669"/>
    <property type="project" value="TreeGrafter"/>
</dbReference>
<evidence type="ECO:0000256" key="2">
    <source>
        <dbReference type="ARBA" id="ARBA00008814"/>
    </source>
</evidence>
<keyword evidence="4" id="KW-0732">Signal</keyword>
<comment type="caution">
    <text evidence="8">The sequence shown here is derived from an EMBL/GenBank/DDBJ whole genome shotgun (WGS) entry which is preliminary data.</text>
</comment>
<dbReference type="PANTHER" id="PTHR30532">
    <property type="entry name" value="IRON III DICITRATE-BINDING PERIPLASMIC PROTEIN"/>
    <property type="match status" value="1"/>
</dbReference>
<keyword evidence="6" id="KW-1133">Transmembrane helix</keyword>
<comment type="subcellular location">
    <subcellularLocation>
        <location evidence="1">Cell envelope</location>
    </subcellularLocation>
</comment>
<dbReference type="PANTHER" id="PTHR30532:SF28">
    <property type="entry name" value="PETROBACTIN-BINDING PROTEIN YCLQ"/>
    <property type="match status" value="1"/>
</dbReference>
<dbReference type="AlphaFoldDB" id="A0A6M0H4A4"/>
<evidence type="ECO:0000313" key="9">
    <source>
        <dbReference type="Proteomes" id="UP000481872"/>
    </source>
</evidence>
<dbReference type="EMBL" id="JAAGPU010000015">
    <property type="protein sequence ID" value="NEU05054.1"/>
    <property type="molecule type" value="Genomic_DNA"/>
</dbReference>
<dbReference type="SUPFAM" id="SSF53807">
    <property type="entry name" value="Helical backbone' metal receptor"/>
    <property type="match status" value="1"/>
</dbReference>
<feature type="domain" description="Fe/B12 periplasmic-binding" evidence="7">
    <location>
        <begin position="55"/>
        <end position="314"/>
    </location>
</feature>
<evidence type="ECO:0000256" key="4">
    <source>
        <dbReference type="ARBA" id="ARBA00022729"/>
    </source>
</evidence>
<reference evidence="8 9" key="1">
    <citation type="submission" date="2020-02" db="EMBL/GenBank/DDBJ databases">
        <title>Genome assembly of a novel Clostridium senegalense strain.</title>
        <authorList>
            <person name="Gupta T.B."/>
            <person name="Jauregui R."/>
            <person name="Maclean P."/>
            <person name="Nawarathana A."/>
            <person name="Brightwell G."/>
        </authorList>
    </citation>
    <scope>NUCLEOTIDE SEQUENCE [LARGE SCALE GENOMIC DNA]</scope>
    <source>
        <strain evidence="8 9">AGRFS4</strain>
    </source>
</reference>
<sequence>MNKKVLISILIIILFLIGGYSFLKFSTKDKGENLAGDMLIEHRYGQTQVKSNPEKIVVLDYGSLDILDKMKIEPIALPKSNLPEYLSKYNDEKYSDLGALLEFDMEKINELKPDLIIIEGRQGKYYEELSKIAPTIGLGTVNNDHFKSLEDNISILSKIFGKDEFGKKEIEKINKELDEINNKTTASENNALIFMVNKGSISVFGEGSRFGMIYDKFGFKCADENLSGENNHGENVSYEYILSKNPGYIFVIDKSVIVGGEQKSAKEIIETDIVKNTDAYKNGKIIYLDPKAWYLGGSGISSTEIMISEIKKSL</sequence>
<dbReference type="InterPro" id="IPR002491">
    <property type="entry name" value="ABC_transptr_periplasmic_BD"/>
</dbReference>
<dbReference type="Gene3D" id="3.40.50.1980">
    <property type="entry name" value="Nitrogenase molybdenum iron protein domain"/>
    <property type="match status" value="2"/>
</dbReference>
<evidence type="ECO:0000313" key="8">
    <source>
        <dbReference type="EMBL" id="NEU05054.1"/>
    </source>
</evidence>
<dbReference type="InterPro" id="IPR051313">
    <property type="entry name" value="Bact_iron-sidero_bind"/>
</dbReference>
<evidence type="ECO:0000256" key="1">
    <source>
        <dbReference type="ARBA" id="ARBA00004196"/>
    </source>
</evidence>
<dbReference type="InterPro" id="IPR033870">
    <property type="entry name" value="FatB"/>
</dbReference>
<dbReference type="RefSeq" id="WP_061994770.1">
    <property type="nucleotide sequence ID" value="NZ_JAAGPU010000015.1"/>
</dbReference>
<accession>A0A6M0H4A4</accession>
<gene>
    <name evidence="8" type="ORF">G3M99_09350</name>
</gene>
<dbReference type="CDD" id="cd01140">
    <property type="entry name" value="FatB"/>
    <property type="match status" value="1"/>
</dbReference>
<keyword evidence="6" id="KW-0472">Membrane</keyword>
<name>A0A6M0H4A4_9CLOT</name>
<dbReference type="Proteomes" id="UP000481872">
    <property type="component" value="Unassembled WGS sequence"/>
</dbReference>
<comment type="similarity">
    <text evidence="2">Belongs to the bacterial solute-binding protein 8 family.</text>
</comment>
<dbReference type="Pfam" id="PF01497">
    <property type="entry name" value="Peripla_BP_2"/>
    <property type="match status" value="1"/>
</dbReference>
<evidence type="ECO:0000259" key="7">
    <source>
        <dbReference type="PROSITE" id="PS50983"/>
    </source>
</evidence>
<dbReference type="PROSITE" id="PS50983">
    <property type="entry name" value="FE_B12_PBP"/>
    <property type="match status" value="1"/>
</dbReference>
<organism evidence="8 9">
    <name type="scientific">Clostridium senegalense</name>
    <dbReference type="NCBI Taxonomy" id="1465809"/>
    <lineage>
        <taxon>Bacteria</taxon>
        <taxon>Bacillati</taxon>
        <taxon>Bacillota</taxon>
        <taxon>Clostridia</taxon>
        <taxon>Eubacteriales</taxon>
        <taxon>Clostridiaceae</taxon>
        <taxon>Clostridium</taxon>
    </lineage>
</organism>
<feature type="coiled-coil region" evidence="5">
    <location>
        <begin position="163"/>
        <end position="190"/>
    </location>
</feature>
<evidence type="ECO:0000256" key="3">
    <source>
        <dbReference type="ARBA" id="ARBA00022448"/>
    </source>
</evidence>